<reference evidence="4 5" key="1">
    <citation type="journal article" date="2016" name="Proc. Natl. Acad. Sci. U.S.A.">
        <title>Complexity of the Ruminococcus flavefaciens cellulosome reflects an expansion in glycan recognition.</title>
        <authorList>
            <person name="Venditto I."/>
            <person name="Luis A.S."/>
            <person name="Rydahl M."/>
            <person name="Schuckel J."/>
            <person name="Fernandes V.O."/>
            <person name="Vidal-Melgosa S."/>
            <person name="Bule P."/>
            <person name="Goyal A."/>
            <person name="Pires V.M."/>
            <person name="Dourado C.G."/>
            <person name="Ferreira L.M."/>
            <person name="Coutinho P.M."/>
            <person name="Henrissat B."/>
            <person name="Knox J.P."/>
            <person name="Basle A."/>
            <person name="Najmudin S."/>
            <person name="Gilbert H.J."/>
            <person name="Willats W.G."/>
            <person name="Fontes C.M."/>
        </authorList>
    </citation>
    <scope>X-RAY CRYSTALLOGRAPHY (2.69 ANGSTROMS)</scope>
</reference>
<dbReference type="PDBsum" id="4V18"/>
<accession>A0A140UH28</accession>
<proteinExistence type="evidence at protein level"/>
<dbReference type="PDB" id="4V17">
    <property type="method" value="X-ray"/>
    <property type="resolution" value="2.00 A"/>
    <property type="chains" value="A/B=1-159"/>
</dbReference>
<name>A0A140UH28_RUMFL</name>
<keyword evidence="4 5" id="KW-0002">3D-structure</keyword>
<dbReference type="PDB" id="4V1I">
    <property type="method" value="X-ray"/>
    <property type="resolution" value="2.59 A"/>
    <property type="chains" value="A/B=1-159"/>
</dbReference>
<evidence type="ECO:0000313" key="2">
    <source>
        <dbReference type="PDB" id="4V18"/>
    </source>
</evidence>
<organism evidence="3">
    <name type="scientific">Ruminococcus flavefaciens FD-1</name>
    <dbReference type="NCBI Taxonomy" id="641112"/>
    <lineage>
        <taxon>Bacteria</taxon>
        <taxon>Bacillati</taxon>
        <taxon>Bacillota</taxon>
        <taxon>Clostridia</taxon>
        <taxon>Eubacteriales</taxon>
        <taxon>Oscillospiraceae</taxon>
        <taxon>Ruminococcus</taxon>
    </lineage>
</organism>
<evidence type="ECO:0000313" key="1">
    <source>
        <dbReference type="PDB" id="4V17"/>
    </source>
</evidence>
<protein>
    <submittedName>
        <fullName evidence="1 2">Carbohydrate binding module</fullName>
    </submittedName>
</protein>
<dbReference type="PDBsum" id="4V17"/>
<dbReference type="PDB" id="4V18">
    <property type="method" value="X-ray"/>
    <property type="resolution" value="2.28 A"/>
    <property type="chains" value="A/B=1-159"/>
</dbReference>
<evidence type="ECO:0007829" key="4">
    <source>
        <dbReference type="PDB" id="4V17"/>
    </source>
</evidence>
<evidence type="ECO:0007829" key="5">
    <source>
        <dbReference type="PDB" id="4V18"/>
    </source>
</evidence>
<dbReference type="PDB" id="4V1B">
    <property type="method" value="X-ray"/>
    <property type="resolution" value="2.69 A"/>
    <property type="chains" value="A/B=1-159"/>
</dbReference>
<dbReference type="PDBsum" id="4V1B"/>
<dbReference type="PDBsum" id="4V1I"/>
<dbReference type="SMR" id="A0A140UH28"/>
<dbReference type="AlphaFoldDB" id="A0A140UH28"/>
<evidence type="ECO:0000313" key="3">
    <source>
        <dbReference type="PDB" id="4V1B"/>
    </source>
</evidence>
<sequence length="159" mass="17252">MGLAPLADGEKLYGKKGSEGTVTFTKAIGDNAFVEIKTGADTGFMNGCLGFSESIDGKNYWVAYVWQTKKSDTISIDMSSPVQIAEIIGTETQEVTDADTIKKLTDKIKTEKSALLQVWYASDKTGKQIDPADSASESIEVYIPSASADEALEHHHHHH</sequence>